<reference evidence="3" key="2">
    <citation type="journal article" date="2017" name="J. Anim. Genet.">
        <title>Multiple reference genome sequences of hot pepper reveal the massive evolution of plant disease resistance genes by retroduplication.</title>
        <authorList>
            <person name="Kim S."/>
            <person name="Park J."/>
            <person name="Yeom S.-I."/>
            <person name="Kim Y.-M."/>
            <person name="Seo E."/>
            <person name="Kim K.-T."/>
            <person name="Kim M.-S."/>
            <person name="Lee J.M."/>
            <person name="Cheong K."/>
            <person name="Shin H.-S."/>
            <person name="Kim S.-B."/>
            <person name="Han K."/>
            <person name="Lee J."/>
            <person name="Park M."/>
            <person name="Lee H.-A."/>
            <person name="Lee H.-Y."/>
            <person name="Lee Y."/>
            <person name="Oh S."/>
            <person name="Lee J.H."/>
            <person name="Choi E."/>
            <person name="Choi E."/>
            <person name="Lee S.E."/>
            <person name="Jeon J."/>
            <person name="Kim H."/>
            <person name="Choi G."/>
            <person name="Song H."/>
            <person name="Lee J."/>
            <person name="Lee S.-C."/>
            <person name="Kwon J.-K."/>
            <person name="Lee H.-Y."/>
            <person name="Koo N."/>
            <person name="Hong Y."/>
            <person name="Kim R.W."/>
            <person name="Kang W.-H."/>
            <person name="Huh J.H."/>
            <person name="Kang B.-C."/>
            <person name="Yang T.-J."/>
            <person name="Lee Y.-H."/>
            <person name="Bennetzen J.L."/>
            <person name="Choi D."/>
        </authorList>
    </citation>
    <scope>NUCLEOTIDE SEQUENCE [LARGE SCALE GENOMIC DNA]</scope>
    <source>
        <strain evidence="3">cv. PBC81</strain>
    </source>
</reference>
<dbReference type="AlphaFoldDB" id="A0A2G2X1Y8"/>
<dbReference type="EMBL" id="MLFT02000004">
    <property type="protein sequence ID" value="PHT51463.1"/>
    <property type="molecule type" value="Genomic_DNA"/>
</dbReference>
<feature type="region of interest" description="Disordered" evidence="1">
    <location>
        <begin position="1"/>
        <end position="44"/>
    </location>
</feature>
<dbReference type="STRING" id="33114.A0A2G2X1Y8"/>
<proteinExistence type="predicted"/>
<evidence type="ECO:0000256" key="1">
    <source>
        <dbReference type="SAM" id="MobiDB-lite"/>
    </source>
</evidence>
<protein>
    <submittedName>
        <fullName evidence="2">Uncharacterized protein</fullName>
    </submittedName>
</protein>
<dbReference type="OrthoDB" id="5835829at2759"/>
<accession>A0A2G2X1Y8</accession>
<reference evidence="2 3" key="1">
    <citation type="journal article" date="2017" name="Genome Biol.">
        <title>New reference genome sequences of hot pepper reveal the massive evolution of plant disease-resistance genes by retroduplication.</title>
        <authorList>
            <person name="Kim S."/>
            <person name="Park J."/>
            <person name="Yeom S.I."/>
            <person name="Kim Y.M."/>
            <person name="Seo E."/>
            <person name="Kim K.T."/>
            <person name="Kim M.S."/>
            <person name="Lee J.M."/>
            <person name="Cheong K."/>
            <person name="Shin H.S."/>
            <person name="Kim S.B."/>
            <person name="Han K."/>
            <person name="Lee J."/>
            <person name="Park M."/>
            <person name="Lee H.A."/>
            <person name="Lee H.Y."/>
            <person name="Lee Y."/>
            <person name="Oh S."/>
            <person name="Lee J.H."/>
            <person name="Choi E."/>
            <person name="Choi E."/>
            <person name="Lee S.E."/>
            <person name="Jeon J."/>
            <person name="Kim H."/>
            <person name="Choi G."/>
            <person name="Song H."/>
            <person name="Lee J."/>
            <person name="Lee S.C."/>
            <person name="Kwon J.K."/>
            <person name="Lee H.Y."/>
            <person name="Koo N."/>
            <person name="Hong Y."/>
            <person name="Kim R.W."/>
            <person name="Kang W.H."/>
            <person name="Huh J.H."/>
            <person name="Kang B.C."/>
            <person name="Yang T.J."/>
            <person name="Lee Y.H."/>
            <person name="Bennetzen J.L."/>
            <person name="Choi D."/>
        </authorList>
    </citation>
    <scope>NUCLEOTIDE SEQUENCE [LARGE SCALE GENOMIC DNA]</scope>
    <source>
        <strain evidence="3">cv. PBC81</strain>
    </source>
</reference>
<dbReference type="SUPFAM" id="SSF53756">
    <property type="entry name" value="UDP-Glycosyltransferase/glycogen phosphorylase"/>
    <property type="match status" value="1"/>
</dbReference>
<organism evidence="2 3">
    <name type="scientific">Capsicum baccatum</name>
    <name type="common">Peruvian pepper</name>
    <dbReference type="NCBI Taxonomy" id="33114"/>
    <lineage>
        <taxon>Eukaryota</taxon>
        <taxon>Viridiplantae</taxon>
        <taxon>Streptophyta</taxon>
        <taxon>Embryophyta</taxon>
        <taxon>Tracheophyta</taxon>
        <taxon>Spermatophyta</taxon>
        <taxon>Magnoliopsida</taxon>
        <taxon>eudicotyledons</taxon>
        <taxon>Gunneridae</taxon>
        <taxon>Pentapetalae</taxon>
        <taxon>asterids</taxon>
        <taxon>lamiids</taxon>
        <taxon>Solanales</taxon>
        <taxon>Solanaceae</taxon>
        <taxon>Solanoideae</taxon>
        <taxon>Capsiceae</taxon>
        <taxon>Capsicum</taxon>
    </lineage>
</organism>
<sequence>MRMEEGEIDGREEEERGEKEGKKGRELRKRDRGMGMEKGEREGGEKWKDLRWNSTLEAISFSVPIVAMPQILDQIIDTHFIEKVWGVELISKANDGGEVRRYSVASGKF</sequence>
<name>A0A2G2X1Y8_CAPBA</name>
<comment type="caution">
    <text evidence="2">The sequence shown here is derived from an EMBL/GenBank/DDBJ whole genome shotgun (WGS) entry which is preliminary data.</text>
</comment>
<dbReference type="Gene3D" id="3.40.50.2000">
    <property type="entry name" value="Glycogen Phosphorylase B"/>
    <property type="match status" value="1"/>
</dbReference>
<evidence type="ECO:0000313" key="3">
    <source>
        <dbReference type="Proteomes" id="UP000224567"/>
    </source>
</evidence>
<dbReference type="Proteomes" id="UP000224567">
    <property type="component" value="Unassembled WGS sequence"/>
</dbReference>
<keyword evidence="3" id="KW-1185">Reference proteome</keyword>
<gene>
    <name evidence="2" type="ORF">CQW23_11210</name>
</gene>
<evidence type="ECO:0000313" key="2">
    <source>
        <dbReference type="EMBL" id="PHT51463.1"/>
    </source>
</evidence>